<evidence type="ECO:0000313" key="3">
    <source>
        <dbReference type="Proteomes" id="UP001066276"/>
    </source>
</evidence>
<protein>
    <submittedName>
        <fullName evidence="2">Uncharacterized protein</fullName>
    </submittedName>
</protein>
<dbReference type="AlphaFoldDB" id="A0AAV7KV02"/>
<gene>
    <name evidence="2" type="ORF">NDU88_003245</name>
</gene>
<evidence type="ECO:0000313" key="2">
    <source>
        <dbReference type="EMBL" id="KAJ1083085.1"/>
    </source>
</evidence>
<proteinExistence type="predicted"/>
<feature type="region of interest" description="Disordered" evidence="1">
    <location>
        <begin position="56"/>
        <end position="114"/>
    </location>
</feature>
<sequence>MWRRLRPLEDARQAGLTATVVGVWSCLGAALVGASELLRFPSGAGSARPCAAFESATPWSGPGAQRPGGKTTRQGGEERGTYCSLGRGGPEWTARSEHGNDKTNDVILKFTGTT</sequence>
<reference evidence="2" key="1">
    <citation type="journal article" date="2022" name="bioRxiv">
        <title>Sequencing and chromosome-scale assembly of the giantPleurodeles waltlgenome.</title>
        <authorList>
            <person name="Brown T."/>
            <person name="Elewa A."/>
            <person name="Iarovenko S."/>
            <person name="Subramanian E."/>
            <person name="Araus A.J."/>
            <person name="Petzold A."/>
            <person name="Susuki M."/>
            <person name="Suzuki K.-i.T."/>
            <person name="Hayashi T."/>
            <person name="Toyoda A."/>
            <person name="Oliveira C."/>
            <person name="Osipova E."/>
            <person name="Leigh N.D."/>
            <person name="Simon A."/>
            <person name="Yun M.H."/>
        </authorList>
    </citation>
    <scope>NUCLEOTIDE SEQUENCE</scope>
    <source>
        <strain evidence="2">20211129_DDA</strain>
        <tissue evidence="2">Liver</tissue>
    </source>
</reference>
<name>A0AAV7KV02_PLEWA</name>
<organism evidence="2 3">
    <name type="scientific">Pleurodeles waltl</name>
    <name type="common">Iberian ribbed newt</name>
    <dbReference type="NCBI Taxonomy" id="8319"/>
    <lineage>
        <taxon>Eukaryota</taxon>
        <taxon>Metazoa</taxon>
        <taxon>Chordata</taxon>
        <taxon>Craniata</taxon>
        <taxon>Vertebrata</taxon>
        <taxon>Euteleostomi</taxon>
        <taxon>Amphibia</taxon>
        <taxon>Batrachia</taxon>
        <taxon>Caudata</taxon>
        <taxon>Salamandroidea</taxon>
        <taxon>Salamandridae</taxon>
        <taxon>Pleurodelinae</taxon>
        <taxon>Pleurodeles</taxon>
    </lineage>
</organism>
<feature type="compositionally biased region" description="Basic and acidic residues" evidence="1">
    <location>
        <begin position="94"/>
        <end position="104"/>
    </location>
</feature>
<comment type="caution">
    <text evidence="2">The sequence shown here is derived from an EMBL/GenBank/DDBJ whole genome shotgun (WGS) entry which is preliminary data.</text>
</comment>
<dbReference type="Proteomes" id="UP001066276">
    <property type="component" value="Chromosome 12"/>
</dbReference>
<accession>A0AAV7KV02</accession>
<keyword evidence="3" id="KW-1185">Reference proteome</keyword>
<dbReference type="EMBL" id="JANPWB010000016">
    <property type="protein sequence ID" value="KAJ1083085.1"/>
    <property type="molecule type" value="Genomic_DNA"/>
</dbReference>
<evidence type="ECO:0000256" key="1">
    <source>
        <dbReference type="SAM" id="MobiDB-lite"/>
    </source>
</evidence>